<dbReference type="Gene3D" id="2.60.40.1880">
    <property type="entry name" value="Invasion associated locus B (IalB) protein"/>
    <property type="match status" value="1"/>
</dbReference>
<keyword evidence="1" id="KW-0472">Membrane</keyword>
<dbReference type="InterPro" id="IPR038696">
    <property type="entry name" value="IalB_sf"/>
</dbReference>
<evidence type="ECO:0000256" key="1">
    <source>
        <dbReference type="SAM" id="Phobius"/>
    </source>
</evidence>
<evidence type="ECO:0000313" key="2">
    <source>
        <dbReference type="EMBL" id="VFJ92517.1"/>
    </source>
</evidence>
<organism evidence="2">
    <name type="scientific">Candidatus Kentrum sp. LFY</name>
    <dbReference type="NCBI Taxonomy" id="2126342"/>
    <lineage>
        <taxon>Bacteria</taxon>
        <taxon>Pseudomonadati</taxon>
        <taxon>Pseudomonadota</taxon>
        <taxon>Gammaproteobacteria</taxon>
        <taxon>Candidatus Kentrum</taxon>
    </lineage>
</organism>
<dbReference type="Pfam" id="PF06776">
    <property type="entry name" value="IalB"/>
    <property type="match status" value="1"/>
</dbReference>
<dbReference type="AlphaFoldDB" id="A0A450UJ34"/>
<name>A0A450UJ34_9GAMM</name>
<protein>
    <submittedName>
        <fullName evidence="2">Invasion protein IalB, involved in pathogenesis</fullName>
    </submittedName>
</protein>
<reference evidence="2" key="1">
    <citation type="submission" date="2019-02" db="EMBL/GenBank/DDBJ databases">
        <authorList>
            <person name="Gruber-Vodicka R. H."/>
            <person name="Seah K. B. B."/>
        </authorList>
    </citation>
    <scope>NUCLEOTIDE SEQUENCE</scope>
    <source>
        <strain evidence="2">BECK_M7</strain>
    </source>
</reference>
<sequence>MKRSNFPSWRGVFHGFKQNDGVPGRNTIFSRLLRGLMVFFIPVVLLMGFGNVFAKEEPKPIPYGDWALRCPVDKNPCSLNQRILVEIKETKTPIVFFSFIYAGKPISLHAVLRLPLGIALAHGVNLRVDEGSPLTWGVSHCDREGCLTMGKISPELRKTLQAGKKVYVIFHTLDGKAVTIPASLKGITAGLKALDKKKKK</sequence>
<gene>
    <name evidence="2" type="ORF">BECKLFY1418B_GA0070995_103615</name>
</gene>
<keyword evidence="1" id="KW-0812">Transmembrane</keyword>
<keyword evidence="1" id="KW-1133">Transmembrane helix</keyword>
<dbReference type="EMBL" id="CAADFF010000036">
    <property type="protein sequence ID" value="VFJ92517.1"/>
    <property type="molecule type" value="Genomic_DNA"/>
</dbReference>
<feature type="transmembrane region" description="Helical" evidence="1">
    <location>
        <begin position="35"/>
        <end position="54"/>
    </location>
</feature>
<accession>A0A450UJ34</accession>
<dbReference type="InterPro" id="IPR010642">
    <property type="entry name" value="Invasion_prot_B"/>
</dbReference>
<proteinExistence type="predicted"/>